<proteinExistence type="inferred from homology"/>
<dbReference type="PANTHER" id="PTHR30615:SF8">
    <property type="entry name" value="UPF0047 PROTEIN C4A8.02C"/>
    <property type="match status" value="1"/>
</dbReference>
<name>M1X2H8_9NOST</name>
<protein>
    <recommendedName>
        <fullName evidence="4">YjbQ family protein</fullName>
    </recommendedName>
</protein>
<accession>M1X2H8</accession>
<dbReference type="AlphaFoldDB" id="M1X2H8"/>
<dbReference type="Gene3D" id="2.60.120.460">
    <property type="entry name" value="YjbQ-like"/>
    <property type="match status" value="1"/>
</dbReference>
<dbReference type="Proteomes" id="UP000053051">
    <property type="component" value="Unassembled WGS sequence"/>
</dbReference>
<gene>
    <name evidence="2" type="ORF">RINTHH_6950</name>
</gene>
<comment type="caution">
    <text evidence="2">The sequence shown here is derived from an EMBL/GenBank/DDBJ whole genome shotgun (WGS) entry which is preliminary data.</text>
</comment>
<evidence type="ECO:0000313" key="3">
    <source>
        <dbReference type="Proteomes" id="UP000053051"/>
    </source>
</evidence>
<organism evidence="2 3">
    <name type="scientific">Richelia intracellularis HH01</name>
    <dbReference type="NCBI Taxonomy" id="1165094"/>
    <lineage>
        <taxon>Bacteria</taxon>
        <taxon>Bacillati</taxon>
        <taxon>Cyanobacteriota</taxon>
        <taxon>Cyanophyceae</taxon>
        <taxon>Nostocales</taxon>
        <taxon>Nostocaceae</taxon>
        <taxon>Richelia</taxon>
    </lineage>
</organism>
<dbReference type="PANTHER" id="PTHR30615">
    <property type="entry name" value="UNCHARACTERIZED PROTEIN YJBQ-RELATED"/>
    <property type="match status" value="1"/>
</dbReference>
<comment type="similarity">
    <text evidence="1">Belongs to the UPF0047 family.</text>
</comment>
<dbReference type="PIRSF" id="PIRSF004681">
    <property type="entry name" value="UCP004681"/>
    <property type="match status" value="1"/>
</dbReference>
<dbReference type="Pfam" id="PF01894">
    <property type="entry name" value="YjbQ"/>
    <property type="match status" value="1"/>
</dbReference>
<keyword evidence="3" id="KW-1185">Reference proteome</keyword>
<dbReference type="EMBL" id="CAIY01000028">
    <property type="protein sequence ID" value="CCH66850.1"/>
    <property type="molecule type" value="Genomic_DNA"/>
</dbReference>
<dbReference type="SUPFAM" id="SSF111038">
    <property type="entry name" value="YjbQ-like"/>
    <property type="match status" value="1"/>
</dbReference>
<dbReference type="PROSITE" id="PS01314">
    <property type="entry name" value="UPF0047"/>
    <property type="match status" value="1"/>
</dbReference>
<dbReference type="OrthoDB" id="9801725at2"/>
<dbReference type="NCBIfam" id="TIGR00149">
    <property type="entry name" value="TIGR00149_YjbQ"/>
    <property type="match status" value="1"/>
</dbReference>
<evidence type="ECO:0000256" key="1">
    <source>
        <dbReference type="ARBA" id="ARBA00005534"/>
    </source>
</evidence>
<reference evidence="3" key="2">
    <citation type="submission" date="2016-01" db="EMBL/GenBank/DDBJ databases">
        <title>Diatom-associated endosymboitic cyanobacterium lacks core nitrogen metabolism enzymes.</title>
        <authorList>
            <person name="Hilton J.A."/>
            <person name="Foster R.A."/>
            <person name="Tripp H.J."/>
            <person name="Carter B.J."/>
            <person name="Zehr J.P."/>
            <person name="Villareal T.A."/>
        </authorList>
    </citation>
    <scope>NUCLEOTIDE SEQUENCE [LARGE SCALE GENOMIC DNA]</scope>
    <source>
        <strain evidence="3">HH01</strain>
    </source>
</reference>
<sequence>MTHYQKLLKIPTTGNSLYNATSEITTVVTESGVIKGICTLFLRHTSASLIIQENADPDVLLDLAKFMSQLVPELSNYRHSAEGSDDMPAHIRTAITHTSENIPINNGHLVLGTWQGIYIWEHRQQNHSRELVVHISG</sequence>
<dbReference type="RefSeq" id="WP_008232759.1">
    <property type="nucleotide sequence ID" value="NZ_CAIY01000028.1"/>
</dbReference>
<dbReference type="InterPro" id="IPR001602">
    <property type="entry name" value="UPF0047_YjbQ-like"/>
</dbReference>
<evidence type="ECO:0000313" key="2">
    <source>
        <dbReference type="EMBL" id="CCH66850.1"/>
    </source>
</evidence>
<evidence type="ECO:0008006" key="4">
    <source>
        <dbReference type="Google" id="ProtNLM"/>
    </source>
</evidence>
<reference evidence="2 3" key="1">
    <citation type="submission" date="2012-05" db="EMBL/GenBank/DDBJ databases">
        <authorList>
            <person name="Hilton J."/>
        </authorList>
    </citation>
    <scope>NUCLEOTIDE SEQUENCE [LARGE SCALE GENOMIC DNA]</scope>
    <source>
        <strain evidence="2 3">HH01</strain>
    </source>
</reference>
<dbReference type="InterPro" id="IPR035917">
    <property type="entry name" value="YjbQ-like_sf"/>
</dbReference>